<reference evidence="1 2" key="1">
    <citation type="journal article" date="2013" name="Pathog. Dis.">
        <title>Genome sequences of 65 Helicobacter pylori strains isolated from asymptomatic individuals and patients with gastric cancer, peptic ulcer disease, or gastritis.</title>
        <authorList>
            <person name="Blanchard T.G."/>
            <person name="Czinn S.J."/>
            <person name="Correa P."/>
            <person name="Nakazawa T."/>
            <person name="Keelan M."/>
            <person name="Morningstar L."/>
            <person name="Santana-Cruz I."/>
            <person name="Maroo A."/>
            <person name="McCracken C."/>
            <person name="Shefchek K."/>
            <person name="Daugherty S."/>
            <person name="Song Y."/>
            <person name="Fraser C.M."/>
            <person name="Fricke W.F."/>
        </authorList>
    </citation>
    <scope>NUCLEOTIDE SEQUENCE [LARGE SCALE GENOMIC DNA]</scope>
    <source>
        <strain evidence="1 2">Hp H-34</strain>
    </source>
</reference>
<proteinExistence type="predicted"/>
<dbReference type="AlphaFoldDB" id="I9VWK8"/>
<protein>
    <submittedName>
        <fullName evidence="1">Uncharacterized protein</fullName>
    </submittedName>
</protein>
<dbReference type="EMBL" id="AKPH01000005">
    <property type="protein sequence ID" value="EJB96239.1"/>
    <property type="molecule type" value="Genomic_DNA"/>
</dbReference>
<evidence type="ECO:0000313" key="1">
    <source>
        <dbReference type="EMBL" id="EJB96239.1"/>
    </source>
</evidence>
<evidence type="ECO:0000313" key="2">
    <source>
        <dbReference type="Proteomes" id="UP000004741"/>
    </source>
</evidence>
<sequence length="42" mass="4575">MITAFKKSLVKINIVKINNIEGLQKARAVVSKKSGFWGLVGS</sequence>
<organism evidence="1 2">
    <name type="scientific">Helicobacter pylori Hp H-34</name>
    <dbReference type="NCBI Taxonomy" id="992069"/>
    <lineage>
        <taxon>Bacteria</taxon>
        <taxon>Pseudomonadati</taxon>
        <taxon>Campylobacterota</taxon>
        <taxon>Epsilonproteobacteria</taxon>
        <taxon>Campylobacterales</taxon>
        <taxon>Helicobacteraceae</taxon>
        <taxon>Helicobacter</taxon>
    </lineage>
</organism>
<dbReference type="Proteomes" id="UP000004741">
    <property type="component" value="Unassembled WGS sequence"/>
</dbReference>
<gene>
    <name evidence="1" type="ORF">HPHPH34_1284</name>
</gene>
<dbReference type="PATRIC" id="fig|992069.3.peg.1251"/>
<comment type="caution">
    <text evidence="1">The sequence shown here is derived from an EMBL/GenBank/DDBJ whole genome shotgun (WGS) entry which is preliminary data.</text>
</comment>
<name>I9VWK8_HELPX</name>
<accession>I9VWK8</accession>